<dbReference type="HAMAP" id="MF_01405">
    <property type="entry name" value="Non_canon_purine_NTPase"/>
    <property type="match status" value="1"/>
</dbReference>
<evidence type="ECO:0000256" key="6">
    <source>
        <dbReference type="ARBA" id="ARBA00022842"/>
    </source>
</evidence>
<reference evidence="12" key="1">
    <citation type="journal article" date="2020" name="mSystems">
        <title>Genome- and Community-Level Interaction Insights into Carbon Utilization and Element Cycling Functions of Hydrothermarchaeota in Hydrothermal Sediment.</title>
        <authorList>
            <person name="Zhou Z."/>
            <person name="Liu Y."/>
            <person name="Xu W."/>
            <person name="Pan J."/>
            <person name="Luo Z.H."/>
            <person name="Li M."/>
        </authorList>
    </citation>
    <scope>NUCLEOTIDE SEQUENCE [LARGE SCALE GENOMIC DNA]</scope>
    <source>
        <strain evidence="12">SpSt-488</strain>
    </source>
</reference>
<dbReference type="Pfam" id="PF01725">
    <property type="entry name" value="Ham1p_like"/>
    <property type="match status" value="1"/>
</dbReference>
<dbReference type="GO" id="GO:0035870">
    <property type="term" value="F:dITP diphosphatase activity"/>
    <property type="evidence" value="ECO:0007669"/>
    <property type="project" value="UniProtKB-UniRule"/>
</dbReference>
<evidence type="ECO:0000256" key="4">
    <source>
        <dbReference type="ARBA" id="ARBA00022741"/>
    </source>
</evidence>
<evidence type="ECO:0000256" key="3">
    <source>
        <dbReference type="ARBA" id="ARBA00022723"/>
    </source>
</evidence>
<name>A0A7C4GDR3_UNCW3</name>
<dbReference type="GO" id="GO:0046872">
    <property type="term" value="F:metal ion binding"/>
    <property type="evidence" value="ECO:0007669"/>
    <property type="project" value="UniProtKB-KW"/>
</dbReference>
<proteinExistence type="inferred from homology"/>
<feature type="binding site" evidence="10">
    <location>
        <begin position="152"/>
        <end position="155"/>
    </location>
    <ligand>
        <name>substrate</name>
    </ligand>
</feature>
<evidence type="ECO:0000256" key="8">
    <source>
        <dbReference type="ARBA" id="ARBA00051875"/>
    </source>
</evidence>
<comment type="caution">
    <text evidence="12">The sequence shown here is derived from an EMBL/GenBank/DDBJ whole genome shotgun (WGS) entry which is preliminary data.</text>
</comment>
<evidence type="ECO:0000256" key="10">
    <source>
        <dbReference type="HAMAP-Rule" id="MF_01405"/>
    </source>
</evidence>
<dbReference type="SUPFAM" id="SSF52972">
    <property type="entry name" value="ITPase-like"/>
    <property type="match status" value="1"/>
</dbReference>
<dbReference type="EC" id="3.6.1.66" evidence="10"/>
<feature type="binding site" evidence="10">
    <location>
        <begin position="180"/>
        <end position="181"/>
    </location>
    <ligand>
        <name>substrate</name>
    </ligand>
</feature>
<feature type="active site" description="Proton acceptor" evidence="10">
    <location>
        <position position="69"/>
    </location>
</feature>
<dbReference type="GO" id="GO:0017111">
    <property type="term" value="F:ribonucleoside triphosphate phosphatase activity"/>
    <property type="evidence" value="ECO:0007669"/>
    <property type="project" value="InterPro"/>
</dbReference>
<accession>A0A7C4GDR3</accession>
<dbReference type="InterPro" id="IPR029001">
    <property type="entry name" value="ITPase-like_fam"/>
</dbReference>
<sequence>MTLIIATHNPGKLKEIAELMGGAGWHLKSLADICPGMELSEPGPDFESNARQKARDAFAELRTWVLAEDSGLEVDALDGEPGVMSARFCGLDASDWERNRVLLERIIAVPDEKRTARFRCAACVIDPAGTEALFEGVCHGRISHHQRGRSGFGFDPIFIPNGYSRTFAELGRSVKNRVSHRAQALSQVAGYLRRRVRIFETGLRNHAIQPEQGPSV</sequence>
<comment type="catalytic activity">
    <reaction evidence="9 10">
        <text>XTP + H2O = XMP + diphosphate + H(+)</text>
        <dbReference type="Rhea" id="RHEA:28610"/>
        <dbReference type="ChEBI" id="CHEBI:15377"/>
        <dbReference type="ChEBI" id="CHEBI:15378"/>
        <dbReference type="ChEBI" id="CHEBI:33019"/>
        <dbReference type="ChEBI" id="CHEBI:57464"/>
        <dbReference type="ChEBI" id="CHEBI:61314"/>
        <dbReference type="EC" id="3.6.1.66"/>
    </reaction>
</comment>
<comment type="caution">
    <text evidence="10">Lacks conserved residue(s) required for the propagation of feature annotation.</text>
</comment>
<dbReference type="EMBL" id="DSUT01000150">
    <property type="protein sequence ID" value="HGK28716.1"/>
    <property type="molecule type" value="Genomic_DNA"/>
</dbReference>
<keyword evidence="5 10" id="KW-0378">Hydrolase</keyword>
<feature type="binding site" evidence="10">
    <location>
        <position position="70"/>
    </location>
    <ligand>
        <name>substrate</name>
    </ligand>
</feature>
<comment type="subunit">
    <text evidence="2 10">Homodimer.</text>
</comment>
<organism evidence="12">
    <name type="scientific">candidate division WOR-3 bacterium</name>
    <dbReference type="NCBI Taxonomy" id="2052148"/>
    <lineage>
        <taxon>Bacteria</taxon>
        <taxon>Bacteria division WOR-3</taxon>
    </lineage>
</organism>
<feature type="binding site" evidence="10">
    <location>
        <position position="69"/>
    </location>
    <ligand>
        <name>Mg(2+)</name>
        <dbReference type="ChEBI" id="CHEBI:18420"/>
    </ligand>
</feature>
<evidence type="ECO:0000256" key="1">
    <source>
        <dbReference type="ARBA" id="ARBA00008023"/>
    </source>
</evidence>
<dbReference type="InterPro" id="IPR020922">
    <property type="entry name" value="dITP/XTP_pyrophosphatase"/>
</dbReference>
<comment type="catalytic activity">
    <reaction evidence="8 10">
        <text>dITP + H2O = dIMP + diphosphate + H(+)</text>
        <dbReference type="Rhea" id="RHEA:28342"/>
        <dbReference type="ChEBI" id="CHEBI:15377"/>
        <dbReference type="ChEBI" id="CHEBI:15378"/>
        <dbReference type="ChEBI" id="CHEBI:33019"/>
        <dbReference type="ChEBI" id="CHEBI:61194"/>
        <dbReference type="ChEBI" id="CHEBI:61382"/>
        <dbReference type="EC" id="3.6.1.66"/>
    </reaction>
</comment>
<evidence type="ECO:0000256" key="11">
    <source>
        <dbReference type="RuleBase" id="RU003781"/>
    </source>
</evidence>
<keyword evidence="4 10" id="KW-0547">Nucleotide-binding</keyword>
<dbReference type="GO" id="GO:0036222">
    <property type="term" value="F:XTP diphosphatase activity"/>
    <property type="evidence" value="ECO:0007669"/>
    <property type="project" value="UniProtKB-UniRule"/>
</dbReference>
<keyword evidence="6 10" id="KW-0460">Magnesium</keyword>
<comment type="cofactor">
    <cofactor evidence="10">
        <name>Mg(2+)</name>
        <dbReference type="ChEBI" id="CHEBI:18420"/>
    </cofactor>
    <text evidence="10">Binds 1 Mg(2+) ion per subunit.</text>
</comment>
<dbReference type="PANTHER" id="PTHR11067:SF9">
    <property type="entry name" value="INOSINE TRIPHOSPHATE PYROPHOSPHATASE"/>
    <property type="match status" value="1"/>
</dbReference>
<dbReference type="GO" id="GO:0000166">
    <property type="term" value="F:nucleotide binding"/>
    <property type="evidence" value="ECO:0007669"/>
    <property type="project" value="UniProtKB-KW"/>
</dbReference>
<feature type="binding site" evidence="10">
    <location>
        <position position="175"/>
    </location>
    <ligand>
        <name>substrate</name>
    </ligand>
</feature>
<evidence type="ECO:0000313" key="12">
    <source>
        <dbReference type="EMBL" id="HGK28716.1"/>
    </source>
</evidence>
<protein>
    <recommendedName>
        <fullName evidence="10">dITP/XTP pyrophosphatase</fullName>
        <ecNumber evidence="10">3.6.1.66</ecNumber>
    </recommendedName>
    <alternativeName>
        <fullName evidence="10">Non-canonical purine NTP pyrophosphatase</fullName>
    </alternativeName>
    <alternativeName>
        <fullName evidence="10">Non-standard purine NTP pyrophosphatase</fullName>
    </alternativeName>
    <alternativeName>
        <fullName evidence="10">Nucleoside-triphosphate diphosphatase</fullName>
    </alternativeName>
    <alternativeName>
        <fullName evidence="10">Nucleoside-triphosphate pyrophosphatase</fullName>
        <shortName evidence="10">NTPase</shortName>
    </alternativeName>
</protein>
<dbReference type="AlphaFoldDB" id="A0A7C4GDR3"/>
<dbReference type="Gene3D" id="3.90.950.10">
    <property type="match status" value="1"/>
</dbReference>
<feature type="binding site" evidence="10">
    <location>
        <begin position="7"/>
        <end position="12"/>
    </location>
    <ligand>
        <name>substrate</name>
    </ligand>
</feature>
<dbReference type="PANTHER" id="PTHR11067">
    <property type="entry name" value="INOSINE TRIPHOSPHATE PYROPHOSPHATASE/HAM1 PROTEIN"/>
    <property type="match status" value="1"/>
</dbReference>
<comment type="function">
    <text evidence="10">Pyrophosphatase that catalyzes the hydrolysis of nucleoside triphosphates to their monophosphate derivatives, with a high preference for the non-canonical purine nucleotides XTP (xanthosine triphosphate), dITP (deoxyinosine triphosphate) and ITP. Seems to function as a house-cleaning enzyme that removes non-canonical purine nucleotides from the nucleotide pool, thus preventing their incorporation into DNA/RNA and avoiding chromosomal lesions.</text>
</comment>
<dbReference type="CDD" id="cd00515">
    <property type="entry name" value="HAM1"/>
    <property type="match status" value="1"/>
</dbReference>
<evidence type="ECO:0000256" key="2">
    <source>
        <dbReference type="ARBA" id="ARBA00011738"/>
    </source>
</evidence>
<dbReference type="GO" id="GO:0036220">
    <property type="term" value="F:ITP diphosphatase activity"/>
    <property type="evidence" value="ECO:0007669"/>
    <property type="project" value="UniProtKB-UniRule"/>
</dbReference>
<dbReference type="GO" id="GO:0005829">
    <property type="term" value="C:cytosol"/>
    <property type="evidence" value="ECO:0007669"/>
    <property type="project" value="TreeGrafter"/>
</dbReference>
<dbReference type="GO" id="GO:0009146">
    <property type="term" value="P:purine nucleoside triphosphate catabolic process"/>
    <property type="evidence" value="ECO:0007669"/>
    <property type="project" value="UniProtKB-UniRule"/>
</dbReference>
<gene>
    <name evidence="12" type="primary">rdgB</name>
    <name evidence="12" type="ORF">ENS41_07160</name>
</gene>
<evidence type="ECO:0000256" key="9">
    <source>
        <dbReference type="ARBA" id="ARBA00052017"/>
    </source>
</evidence>
<dbReference type="NCBIfam" id="TIGR00042">
    <property type="entry name" value="RdgB/HAM1 family non-canonical purine NTP pyrophosphatase"/>
    <property type="match status" value="1"/>
</dbReference>
<keyword evidence="7 10" id="KW-0546">Nucleotide metabolism</keyword>
<evidence type="ECO:0000256" key="7">
    <source>
        <dbReference type="ARBA" id="ARBA00023080"/>
    </source>
</evidence>
<keyword evidence="3 10" id="KW-0479">Metal-binding</keyword>
<comment type="catalytic activity">
    <reaction evidence="10">
        <text>ITP + H2O = IMP + diphosphate + H(+)</text>
        <dbReference type="Rhea" id="RHEA:29399"/>
        <dbReference type="ChEBI" id="CHEBI:15377"/>
        <dbReference type="ChEBI" id="CHEBI:15378"/>
        <dbReference type="ChEBI" id="CHEBI:33019"/>
        <dbReference type="ChEBI" id="CHEBI:58053"/>
        <dbReference type="ChEBI" id="CHEBI:61402"/>
        <dbReference type="EC" id="3.6.1.66"/>
    </reaction>
</comment>
<dbReference type="FunFam" id="3.90.950.10:FF:000001">
    <property type="entry name" value="dITP/XTP pyrophosphatase"/>
    <property type="match status" value="1"/>
</dbReference>
<comment type="similarity">
    <text evidence="1 10 11">Belongs to the HAM1 NTPase family.</text>
</comment>
<dbReference type="InterPro" id="IPR002637">
    <property type="entry name" value="RdgB/HAM1"/>
</dbReference>
<dbReference type="GO" id="GO:0009117">
    <property type="term" value="P:nucleotide metabolic process"/>
    <property type="evidence" value="ECO:0007669"/>
    <property type="project" value="UniProtKB-KW"/>
</dbReference>
<evidence type="ECO:0000256" key="5">
    <source>
        <dbReference type="ARBA" id="ARBA00022801"/>
    </source>
</evidence>